<proteinExistence type="predicted"/>
<comment type="caution">
    <text evidence="1">The sequence shown here is derived from an EMBL/GenBank/DDBJ whole genome shotgun (WGS) entry which is preliminary data.</text>
</comment>
<gene>
    <name evidence="1" type="ORF">DSO57_1014475</name>
</gene>
<dbReference type="Proteomes" id="UP001165960">
    <property type="component" value="Unassembled WGS sequence"/>
</dbReference>
<reference evidence="1" key="1">
    <citation type="submission" date="2022-04" db="EMBL/GenBank/DDBJ databases">
        <title>Genome of the entomopathogenic fungus Entomophthora muscae.</title>
        <authorList>
            <person name="Elya C."/>
            <person name="Lovett B.R."/>
            <person name="Lee E."/>
            <person name="Macias A.M."/>
            <person name="Hajek A.E."/>
            <person name="De Bivort B.L."/>
            <person name="Kasson M.T."/>
            <person name="De Fine Licht H.H."/>
            <person name="Stajich J.E."/>
        </authorList>
    </citation>
    <scope>NUCLEOTIDE SEQUENCE</scope>
    <source>
        <strain evidence="1">Berkeley</strain>
    </source>
</reference>
<evidence type="ECO:0000313" key="1">
    <source>
        <dbReference type="EMBL" id="KAJ9077660.1"/>
    </source>
</evidence>
<keyword evidence="2" id="KW-1185">Reference proteome</keyword>
<protein>
    <submittedName>
        <fullName evidence="1">Uncharacterized protein</fullName>
    </submittedName>
</protein>
<evidence type="ECO:0000313" key="2">
    <source>
        <dbReference type="Proteomes" id="UP001165960"/>
    </source>
</evidence>
<sequence length="226" mass="25969">MLSLVSAYSFEYLMSRPRPSLESFRQVERNGYFAKIRQFNDPKGTQNETLLSDLLDMLETQPLNFLALPAWNGMFLLHAETLLNVVIPSWDWTKPSSIWIFKPMLTSCFRVPVAHSNGTQCQQMIYPNYSKNLYALQNSNLLDYFGLNLAGLMQTLSHHFATGQSIASFYHNPLILNILSYNDILFCNFLNKYPNSINVPGIDTFMSAWNITVKQAIQKIQTRCHP</sequence>
<name>A0ACC2TT08_9FUNG</name>
<organism evidence="1 2">
    <name type="scientific">Entomophthora muscae</name>
    <dbReference type="NCBI Taxonomy" id="34485"/>
    <lineage>
        <taxon>Eukaryota</taxon>
        <taxon>Fungi</taxon>
        <taxon>Fungi incertae sedis</taxon>
        <taxon>Zoopagomycota</taxon>
        <taxon>Entomophthoromycotina</taxon>
        <taxon>Entomophthoromycetes</taxon>
        <taxon>Entomophthorales</taxon>
        <taxon>Entomophthoraceae</taxon>
        <taxon>Entomophthora</taxon>
    </lineage>
</organism>
<dbReference type="EMBL" id="QTSX02002185">
    <property type="protein sequence ID" value="KAJ9077660.1"/>
    <property type="molecule type" value="Genomic_DNA"/>
</dbReference>
<accession>A0ACC2TT08</accession>